<sequence length="76" mass="8726">MFGMRCRIALAEKGVKYEYKEVDLGNKSDLLLHLNPIHEKIPVLVHNCKPICESLIILQYIDETWSDKCSLLPSDP</sequence>
<evidence type="ECO:0000256" key="4">
    <source>
        <dbReference type="ARBA" id="ARBA00022679"/>
    </source>
</evidence>
<dbReference type="Proteomes" id="UP000806378">
    <property type="component" value="Unassembled WGS sequence"/>
</dbReference>
<evidence type="ECO:0000313" key="10">
    <source>
        <dbReference type="Proteomes" id="UP000806378"/>
    </source>
</evidence>
<accession>A0A8T0CP73</accession>
<keyword evidence="4 7" id="KW-0808">Transferase</keyword>
<dbReference type="AlphaFoldDB" id="A0A8T0CP73"/>
<dbReference type="SUPFAM" id="SSF52833">
    <property type="entry name" value="Thioredoxin-like"/>
    <property type="match status" value="1"/>
</dbReference>
<evidence type="ECO:0000256" key="2">
    <source>
        <dbReference type="ARBA" id="ARBA00022490"/>
    </source>
</evidence>
<evidence type="ECO:0000256" key="1">
    <source>
        <dbReference type="ARBA" id="ARBA00004514"/>
    </source>
</evidence>
<dbReference type="Gramene" id="rna-gnl|WGS:JABURB|Cocit.L1825.1">
    <property type="protein sequence ID" value="cds-KAF7848592.1"/>
    <property type="gene ID" value="gene-BT93_L1825"/>
</dbReference>
<protein>
    <recommendedName>
        <fullName evidence="7">Glutathione S-transferase</fullName>
        <ecNumber evidence="7">2.5.1.18</ecNumber>
    </recommendedName>
</protein>
<comment type="similarity">
    <text evidence="5">Belongs to the GST superfamily. Tau family.</text>
</comment>
<dbReference type="GO" id="GO:0004364">
    <property type="term" value="F:glutathione transferase activity"/>
    <property type="evidence" value="ECO:0007669"/>
    <property type="project" value="UniProtKB-UniRule"/>
</dbReference>
<feature type="domain" description="GST N-terminal" evidence="8">
    <location>
        <begin position="1"/>
        <end position="69"/>
    </location>
</feature>
<name>A0A8T0CP73_CORYI</name>
<comment type="function">
    <text evidence="7">Is involved in the conjugation of reduced glutathione to a wide number of exogenous and endogenous hydrophobic electrophiles.</text>
</comment>
<dbReference type="EC" id="2.5.1.18" evidence="7"/>
<gene>
    <name evidence="9" type="ORF">BT93_L1825</name>
</gene>
<dbReference type="PROSITE" id="PS50404">
    <property type="entry name" value="GST_NTER"/>
    <property type="match status" value="1"/>
</dbReference>
<reference evidence="9" key="1">
    <citation type="submission" date="2020-05" db="EMBL/GenBank/DDBJ databases">
        <title>WGS assembly of Corymbia citriodora subspecies variegata.</title>
        <authorList>
            <person name="Barry K."/>
            <person name="Hundley H."/>
            <person name="Shu S."/>
            <person name="Jenkins J."/>
            <person name="Grimwood J."/>
            <person name="Baten A."/>
        </authorList>
    </citation>
    <scope>NUCLEOTIDE SEQUENCE</scope>
    <source>
        <strain evidence="9">CV2-018</strain>
    </source>
</reference>
<keyword evidence="10" id="KW-1185">Reference proteome</keyword>
<dbReference type="Gene3D" id="3.40.30.10">
    <property type="entry name" value="Glutaredoxin"/>
    <property type="match status" value="1"/>
</dbReference>
<evidence type="ECO:0000256" key="7">
    <source>
        <dbReference type="RuleBase" id="RU369102"/>
    </source>
</evidence>
<comment type="catalytic activity">
    <reaction evidence="6 7">
        <text>RX + glutathione = an S-substituted glutathione + a halide anion + H(+)</text>
        <dbReference type="Rhea" id="RHEA:16437"/>
        <dbReference type="ChEBI" id="CHEBI:15378"/>
        <dbReference type="ChEBI" id="CHEBI:16042"/>
        <dbReference type="ChEBI" id="CHEBI:17792"/>
        <dbReference type="ChEBI" id="CHEBI:57925"/>
        <dbReference type="ChEBI" id="CHEBI:90779"/>
        <dbReference type="EC" id="2.5.1.18"/>
    </reaction>
</comment>
<keyword evidence="3" id="KW-0216">Detoxification</keyword>
<dbReference type="PANTHER" id="PTHR11260:SF781">
    <property type="entry name" value="GLUTATHIONE S-TRANSFERASE U19"/>
    <property type="match status" value="1"/>
</dbReference>
<dbReference type="InterPro" id="IPR036249">
    <property type="entry name" value="Thioredoxin-like_sf"/>
</dbReference>
<dbReference type="PANTHER" id="PTHR11260">
    <property type="entry name" value="GLUTATHIONE S-TRANSFERASE, GST, SUPERFAMILY, GST DOMAIN CONTAINING"/>
    <property type="match status" value="1"/>
</dbReference>
<dbReference type="FunFam" id="3.40.30.10:FF:000014">
    <property type="entry name" value="Tau class glutathione S-transferase"/>
    <property type="match status" value="1"/>
</dbReference>
<evidence type="ECO:0000259" key="8">
    <source>
        <dbReference type="PROSITE" id="PS50404"/>
    </source>
</evidence>
<evidence type="ECO:0000256" key="5">
    <source>
        <dbReference type="ARBA" id="ARBA00025743"/>
    </source>
</evidence>
<comment type="subcellular location">
    <subcellularLocation>
        <location evidence="1 7">Cytoplasm</location>
        <location evidence="1 7">Cytosol</location>
    </subcellularLocation>
</comment>
<comment type="caution">
    <text evidence="9">The sequence shown here is derived from an EMBL/GenBank/DDBJ whole genome shotgun (WGS) entry which is preliminary data.</text>
</comment>
<dbReference type="GO" id="GO:0006749">
    <property type="term" value="P:glutathione metabolic process"/>
    <property type="evidence" value="ECO:0007669"/>
    <property type="project" value="TreeGrafter"/>
</dbReference>
<evidence type="ECO:0000313" key="9">
    <source>
        <dbReference type="EMBL" id="KAF7848592.1"/>
    </source>
</evidence>
<keyword evidence="2 7" id="KW-0963">Cytoplasm</keyword>
<evidence type="ECO:0000256" key="6">
    <source>
        <dbReference type="ARBA" id="ARBA00047960"/>
    </source>
</evidence>
<dbReference type="OrthoDB" id="202840at2759"/>
<dbReference type="InterPro" id="IPR004045">
    <property type="entry name" value="Glutathione_S-Trfase_N"/>
</dbReference>
<dbReference type="CDD" id="cd03058">
    <property type="entry name" value="GST_N_Tau"/>
    <property type="match status" value="1"/>
</dbReference>
<dbReference type="GO" id="GO:0009407">
    <property type="term" value="P:toxin catabolic process"/>
    <property type="evidence" value="ECO:0007669"/>
    <property type="project" value="UniProtKB-ARBA"/>
</dbReference>
<dbReference type="Pfam" id="PF02798">
    <property type="entry name" value="GST_N"/>
    <property type="match status" value="1"/>
</dbReference>
<proteinExistence type="inferred from homology"/>
<evidence type="ECO:0000256" key="3">
    <source>
        <dbReference type="ARBA" id="ARBA00022575"/>
    </source>
</evidence>
<dbReference type="EMBL" id="MU090056">
    <property type="protein sequence ID" value="KAF7848592.1"/>
    <property type="molecule type" value="Genomic_DNA"/>
</dbReference>
<dbReference type="InterPro" id="IPR045073">
    <property type="entry name" value="Omega/Tau-like"/>
</dbReference>
<dbReference type="GO" id="GO:0005829">
    <property type="term" value="C:cytosol"/>
    <property type="evidence" value="ECO:0007669"/>
    <property type="project" value="UniProtKB-SubCell"/>
</dbReference>
<organism evidence="9 10">
    <name type="scientific">Corymbia citriodora subsp. variegata</name>
    <dbReference type="NCBI Taxonomy" id="360336"/>
    <lineage>
        <taxon>Eukaryota</taxon>
        <taxon>Viridiplantae</taxon>
        <taxon>Streptophyta</taxon>
        <taxon>Embryophyta</taxon>
        <taxon>Tracheophyta</taxon>
        <taxon>Spermatophyta</taxon>
        <taxon>Magnoliopsida</taxon>
        <taxon>eudicotyledons</taxon>
        <taxon>Gunneridae</taxon>
        <taxon>Pentapetalae</taxon>
        <taxon>rosids</taxon>
        <taxon>malvids</taxon>
        <taxon>Myrtales</taxon>
        <taxon>Myrtaceae</taxon>
        <taxon>Myrtoideae</taxon>
        <taxon>Eucalypteae</taxon>
        <taxon>Corymbia</taxon>
    </lineage>
</organism>